<name>A0A0L9T3Q2_PHAAN</name>
<dbReference type="Proteomes" id="UP000053144">
    <property type="component" value="Unassembled WGS sequence"/>
</dbReference>
<gene>
    <name evidence="1" type="ORF">LR48_Vigan54s000400</name>
</gene>
<accession>A0A0L9T3Q2</accession>
<dbReference type="EMBL" id="KQ258256">
    <property type="protein sequence ID" value="KOM25207.1"/>
    <property type="molecule type" value="Genomic_DNA"/>
</dbReference>
<dbReference type="AlphaFoldDB" id="A0A0L9T3Q2"/>
<reference evidence="2" key="1">
    <citation type="journal article" date="2015" name="Proc. Natl. Acad. Sci. U.S.A.">
        <title>Genome sequencing of adzuki bean (Vigna angularis) provides insight into high starch and low fat accumulation and domestication.</title>
        <authorList>
            <person name="Yang K."/>
            <person name="Tian Z."/>
            <person name="Chen C."/>
            <person name="Luo L."/>
            <person name="Zhao B."/>
            <person name="Wang Z."/>
            <person name="Yu L."/>
            <person name="Li Y."/>
            <person name="Sun Y."/>
            <person name="Li W."/>
            <person name="Chen Y."/>
            <person name="Li Y."/>
            <person name="Zhang Y."/>
            <person name="Ai D."/>
            <person name="Zhao J."/>
            <person name="Shang C."/>
            <person name="Ma Y."/>
            <person name="Wu B."/>
            <person name="Wang M."/>
            <person name="Gao L."/>
            <person name="Sun D."/>
            <person name="Zhang P."/>
            <person name="Guo F."/>
            <person name="Wang W."/>
            <person name="Li Y."/>
            <person name="Wang J."/>
            <person name="Varshney R.K."/>
            <person name="Wang J."/>
            <person name="Ling H.Q."/>
            <person name="Wan P."/>
        </authorList>
    </citation>
    <scope>NUCLEOTIDE SEQUENCE</scope>
    <source>
        <strain evidence="2">cv. Jingnong 6</strain>
    </source>
</reference>
<proteinExistence type="predicted"/>
<evidence type="ECO:0000313" key="1">
    <source>
        <dbReference type="EMBL" id="KOM25207.1"/>
    </source>
</evidence>
<protein>
    <submittedName>
        <fullName evidence="1">Uncharacterized protein</fullName>
    </submittedName>
</protein>
<organism evidence="1 2">
    <name type="scientific">Phaseolus angularis</name>
    <name type="common">Azuki bean</name>
    <name type="synonym">Vigna angularis</name>
    <dbReference type="NCBI Taxonomy" id="3914"/>
    <lineage>
        <taxon>Eukaryota</taxon>
        <taxon>Viridiplantae</taxon>
        <taxon>Streptophyta</taxon>
        <taxon>Embryophyta</taxon>
        <taxon>Tracheophyta</taxon>
        <taxon>Spermatophyta</taxon>
        <taxon>Magnoliopsida</taxon>
        <taxon>eudicotyledons</taxon>
        <taxon>Gunneridae</taxon>
        <taxon>Pentapetalae</taxon>
        <taxon>rosids</taxon>
        <taxon>fabids</taxon>
        <taxon>Fabales</taxon>
        <taxon>Fabaceae</taxon>
        <taxon>Papilionoideae</taxon>
        <taxon>50 kb inversion clade</taxon>
        <taxon>NPAAA clade</taxon>
        <taxon>indigoferoid/millettioid clade</taxon>
        <taxon>Phaseoleae</taxon>
        <taxon>Vigna</taxon>
    </lineage>
</organism>
<sequence length="178" mass="19672">MIKKLQDEYSPKGQTLFSIFGWKIGDLEDAFKMPKHGEGHVNNMASRKPSHFAHVGEVALNPYFVDLLTSHALHCIDLRFSYIISWDKHPPEIAYHSLKPTSTSPHPNHFNPLRTSHTIQPKPRAFSATISPALNNAFRYCSIDSLGASELVASSNLTDLLLCILLDASSGIMSLGSS</sequence>
<evidence type="ECO:0000313" key="2">
    <source>
        <dbReference type="Proteomes" id="UP000053144"/>
    </source>
</evidence>
<dbReference type="Gramene" id="KOM25207">
    <property type="protein sequence ID" value="KOM25207"/>
    <property type="gene ID" value="LR48_Vigan54s000400"/>
</dbReference>